<keyword evidence="1" id="KW-0863">Zinc-finger</keyword>
<evidence type="ECO:0000259" key="3">
    <source>
        <dbReference type="PROSITE" id="PS50157"/>
    </source>
</evidence>
<keyword evidence="1" id="KW-0479">Metal-binding</keyword>
<dbReference type="InterPro" id="IPR036236">
    <property type="entry name" value="Znf_C2H2_sf"/>
</dbReference>
<feature type="domain" description="C2H2-type" evidence="3">
    <location>
        <begin position="771"/>
        <end position="793"/>
    </location>
</feature>
<accession>A0A540LDQ4</accession>
<feature type="compositionally biased region" description="Low complexity" evidence="2">
    <location>
        <begin position="107"/>
        <end position="117"/>
    </location>
</feature>
<dbReference type="PANTHER" id="PTHR47068:SF1">
    <property type="entry name" value="OS02G0659100 PROTEIN"/>
    <property type="match status" value="1"/>
</dbReference>
<comment type="caution">
    <text evidence="4">The sequence shown here is derived from an EMBL/GenBank/DDBJ whole genome shotgun (WGS) entry which is preliminary data.</text>
</comment>
<dbReference type="SUPFAM" id="SSF57667">
    <property type="entry name" value="beta-beta-alpha zinc fingers"/>
    <property type="match status" value="2"/>
</dbReference>
<evidence type="ECO:0000313" key="5">
    <source>
        <dbReference type="Proteomes" id="UP000315295"/>
    </source>
</evidence>
<feature type="region of interest" description="Disordered" evidence="2">
    <location>
        <begin position="406"/>
        <end position="452"/>
    </location>
</feature>
<dbReference type="Proteomes" id="UP000315295">
    <property type="component" value="Unassembled WGS sequence"/>
</dbReference>
<dbReference type="STRING" id="106549.A0A540LDQ4"/>
<feature type="domain" description="C2H2-type" evidence="3">
    <location>
        <begin position="301"/>
        <end position="323"/>
    </location>
</feature>
<sequence>MALIVDQQSSFKHFCKICKKGFGCGRALGGHMRAHGIGDEGHIDDDDPPSDWEDKLGGNVPSTNKCMYALRKNPNRLKSCRVCENCGKEFLSWKSFLEHGKCSSSVDAESLVSSPGSDGEDGNGGRRRGCGWSKRKRSFRAKVGNFSPHCPSNEEEDLANCLMMLSNATVDPMEVEPEESCASASKEEERRNPMNIMSPMSRGLTIDNNKSKGVANKALFECKACKKVFNSHQALGGHRASHKKVKGCFAARLDHLEDSMADDDVITHEDIFPNKSNSTLQFDHGSNTPSAYTSKRKSKVHECSICHRIFSSGQALGGHKRCHWITSNSTTNTYTLAKFHEFQESLEQQMMNQKPMFDASDPLDLKLDLNLPAPMDENGVGRRERPNPSSLDVSTNFFLQPWIGTKEEDNPQHHSHHQNDNDNINNDGYNHNNNNNNNSSDVSMQNAVDEADSKAKLTKLSELKDITNSGGSSPWLQQSSFKHFCKICKKGFGCGRALGGHMRAHGIGDEGHIDDDDPPSDWEDKLGGNGPSTNKCMYALRKNPNRLKSCRVCENCGKEFLSWKSFLEHGKCSSSVDAESLVSSPGSDGEDGNGGRRRGCGWSKRKRSFRAKVGNFSPHCPSNEEEDLANCLMMLSNATVDPMEVEPEESCASASKEEERRNPMNIMSPMSRGLTIDNNKSKGIANKALFECKACKKVFNSHQALGGHRASHKKVKGCFAARLDHLEDSMADDDVITHEDIFPNKSNSTLQFDHGSNTPSAYTSKRKSKVHECSICHRIFSSGQALGGHKRCHWITSNSTTNTYTLAKFHEFQESLEQQMMNQKPMFDASDPLDLKLDLNLPAPMDENGVGRRERPNPSSLDVSTNFFLQPWIGTKEEDNPQHHSHHQNDNDNINNDGYNHNNNNNNNSSDVSMQNAVDEADSKAKLAKLSELKDITNSGGSSPWLQVGIGSTTDVGADP</sequence>
<feature type="compositionally biased region" description="Basic and acidic residues" evidence="2">
    <location>
        <begin position="406"/>
        <end position="420"/>
    </location>
</feature>
<dbReference type="Pfam" id="PF13912">
    <property type="entry name" value="zf-C2H2_6"/>
    <property type="match status" value="6"/>
</dbReference>
<keyword evidence="5" id="KW-1185">Reference proteome</keyword>
<feature type="region of interest" description="Disordered" evidence="2">
    <location>
        <begin position="876"/>
        <end position="923"/>
    </location>
</feature>
<dbReference type="Gene3D" id="3.30.160.60">
    <property type="entry name" value="Classic Zinc Finger"/>
    <property type="match status" value="2"/>
</dbReference>
<feature type="region of interest" description="Disordered" evidence="2">
    <location>
        <begin position="509"/>
        <end position="528"/>
    </location>
</feature>
<feature type="domain" description="C2H2-type" evidence="3">
    <location>
        <begin position="690"/>
        <end position="717"/>
    </location>
</feature>
<feature type="region of interest" description="Disordered" evidence="2">
    <location>
        <begin position="840"/>
        <end position="864"/>
    </location>
</feature>
<dbReference type="PROSITE" id="PS00028">
    <property type="entry name" value="ZINC_FINGER_C2H2_1"/>
    <property type="match status" value="6"/>
</dbReference>
<protein>
    <recommendedName>
        <fullName evidence="3">C2H2-type domain-containing protein</fullName>
    </recommendedName>
</protein>
<evidence type="ECO:0000313" key="4">
    <source>
        <dbReference type="EMBL" id="TQD84591.1"/>
    </source>
</evidence>
<feature type="compositionally biased region" description="Low complexity" evidence="2">
    <location>
        <begin position="891"/>
        <end position="916"/>
    </location>
</feature>
<evidence type="ECO:0000256" key="1">
    <source>
        <dbReference type="PROSITE-ProRule" id="PRU00042"/>
    </source>
</evidence>
<feature type="compositionally biased region" description="Acidic residues" evidence="2">
    <location>
        <begin position="512"/>
        <end position="521"/>
    </location>
</feature>
<keyword evidence="1" id="KW-0862">Zinc</keyword>
<dbReference type="SMART" id="SM00355">
    <property type="entry name" value="ZnF_C2H2"/>
    <property type="match status" value="6"/>
</dbReference>
<dbReference type="AlphaFoldDB" id="A0A540LDQ4"/>
<feature type="compositionally biased region" description="Basic and acidic residues" evidence="2">
    <location>
        <begin position="876"/>
        <end position="890"/>
    </location>
</feature>
<gene>
    <name evidence="4" type="ORF">C1H46_029848</name>
</gene>
<feature type="region of interest" description="Disordered" evidence="2">
    <location>
        <begin position="577"/>
        <end position="601"/>
    </location>
</feature>
<proteinExistence type="predicted"/>
<feature type="compositionally biased region" description="Polar residues" evidence="2">
    <location>
        <begin position="936"/>
        <end position="960"/>
    </location>
</feature>
<dbReference type="GO" id="GO:0008270">
    <property type="term" value="F:zinc ion binding"/>
    <property type="evidence" value="ECO:0007669"/>
    <property type="project" value="UniProtKB-KW"/>
</dbReference>
<feature type="region of interest" description="Disordered" evidence="2">
    <location>
        <begin position="935"/>
        <end position="960"/>
    </location>
</feature>
<reference evidence="4 5" key="1">
    <citation type="journal article" date="2019" name="G3 (Bethesda)">
        <title>Sequencing of a Wild Apple (Malus baccata) Genome Unravels the Differences Between Cultivated and Wild Apple Species Regarding Disease Resistance and Cold Tolerance.</title>
        <authorList>
            <person name="Chen X."/>
        </authorList>
    </citation>
    <scope>NUCLEOTIDE SEQUENCE [LARGE SCALE GENOMIC DNA]</scope>
    <source>
        <strain evidence="5">cv. Shandingzi</strain>
        <tissue evidence="4">Leaves</tissue>
    </source>
</reference>
<dbReference type="PROSITE" id="PS50157">
    <property type="entry name" value="ZINC_FINGER_C2H2_2"/>
    <property type="match status" value="4"/>
</dbReference>
<dbReference type="PANTHER" id="PTHR47068">
    <property type="entry name" value="OS02G0659100 PROTEIN"/>
    <property type="match status" value="1"/>
</dbReference>
<organism evidence="4 5">
    <name type="scientific">Malus baccata</name>
    <name type="common">Siberian crab apple</name>
    <name type="synonym">Pyrus baccata</name>
    <dbReference type="NCBI Taxonomy" id="106549"/>
    <lineage>
        <taxon>Eukaryota</taxon>
        <taxon>Viridiplantae</taxon>
        <taxon>Streptophyta</taxon>
        <taxon>Embryophyta</taxon>
        <taxon>Tracheophyta</taxon>
        <taxon>Spermatophyta</taxon>
        <taxon>Magnoliopsida</taxon>
        <taxon>eudicotyledons</taxon>
        <taxon>Gunneridae</taxon>
        <taxon>Pentapetalae</taxon>
        <taxon>rosids</taxon>
        <taxon>fabids</taxon>
        <taxon>Rosales</taxon>
        <taxon>Rosaceae</taxon>
        <taxon>Amygdaloideae</taxon>
        <taxon>Maleae</taxon>
        <taxon>Malus</taxon>
    </lineage>
</organism>
<feature type="compositionally biased region" description="Low complexity" evidence="2">
    <location>
        <begin position="577"/>
        <end position="587"/>
    </location>
</feature>
<name>A0A540LDQ4_MALBA</name>
<feature type="region of interest" description="Disordered" evidence="2">
    <location>
        <begin position="370"/>
        <end position="393"/>
    </location>
</feature>
<evidence type="ECO:0000256" key="2">
    <source>
        <dbReference type="SAM" id="MobiDB-lite"/>
    </source>
</evidence>
<feature type="region of interest" description="Disordered" evidence="2">
    <location>
        <begin position="107"/>
        <end position="131"/>
    </location>
</feature>
<feature type="domain" description="C2H2-type" evidence="3">
    <location>
        <begin position="220"/>
        <end position="247"/>
    </location>
</feature>
<feature type="compositionally biased region" description="Low complexity" evidence="2">
    <location>
        <begin position="421"/>
        <end position="446"/>
    </location>
</feature>
<dbReference type="EMBL" id="VIEB01000630">
    <property type="protein sequence ID" value="TQD84591.1"/>
    <property type="molecule type" value="Genomic_DNA"/>
</dbReference>
<dbReference type="InterPro" id="IPR013087">
    <property type="entry name" value="Znf_C2H2_type"/>
</dbReference>